<dbReference type="InterPro" id="IPR057480">
    <property type="entry name" value="MAP1A/B/S-like_MBL"/>
</dbReference>
<feature type="region of interest" description="Disordered" evidence="1">
    <location>
        <begin position="3620"/>
        <end position="3721"/>
    </location>
</feature>
<feature type="compositionally biased region" description="Basic and acidic residues" evidence="1">
    <location>
        <begin position="3314"/>
        <end position="3341"/>
    </location>
</feature>
<feature type="region of interest" description="Disordered" evidence="1">
    <location>
        <begin position="1748"/>
        <end position="1778"/>
    </location>
</feature>
<feature type="domain" description="Microtubule-associated protein 1A/B/S-like MBL-like" evidence="3">
    <location>
        <begin position="177"/>
        <end position="441"/>
    </location>
</feature>
<dbReference type="Proteomes" id="UP000324832">
    <property type="component" value="Unassembled WGS sequence"/>
</dbReference>
<feature type="compositionally biased region" description="Polar residues" evidence="1">
    <location>
        <begin position="2552"/>
        <end position="2561"/>
    </location>
</feature>
<feature type="region of interest" description="Disordered" evidence="1">
    <location>
        <begin position="2905"/>
        <end position="3168"/>
    </location>
</feature>
<dbReference type="GO" id="GO:0043025">
    <property type="term" value="C:neuronal cell body"/>
    <property type="evidence" value="ECO:0007669"/>
    <property type="project" value="TreeGrafter"/>
</dbReference>
<feature type="compositionally biased region" description="Basic and acidic residues" evidence="1">
    <location>
        <begin position="2672"/>
        <end position="2692"/>
    </location>
</feature>
<evidence type="ECO:0000259" key="3">
    <source>
        <dbReference type="Pfam" id="PF25281"/>
    </source>
</evidence>
<feature type="region of interest" description="Disordered" evidence="1">
    <location>
        <begin position="5109"/>
        <end position="5190"/>
    </location>
</feature>
<feature type="region of interest" description="Disordered" evidence="1">
    <location>
        <begin position="3188"/>
        <end position="3296"/>
    </location>
</feature>
<feature type="compositionally biased region" description="Polar residues" evidence="1">
    <location>
        <begin position="2945"/>
        <end position="2955"/>
    </location>
</feature>
<feature type="compositionally biased region" description="Polar residues" evidence="1">
    <location>
        <begin position="2468"/>
        <end position="2477"/>
    </location>
</feature>
<feature type="compositionally biased region" description="Basic and acidic residues" evidence="1">
    <location>
        <begin position="2287"/>
        <end position="2307"/>
    </location>
</feature>
<evidence type="ECO:0000313" key="4">
    <source>
        <dbReference type="EMBL" id="VVC95954.1"/>
    </source>
</evidence>
<feature type="compositionally biased region" description="Basic and acidic residues" evidence="1">
    <location>
        <begin position="946"/>
        <end position="955"/>
    </location>
</feature>
<feature type="region of interest" description="Disordered" evidence="1">
    <location>
        <begin position="946"/>
        <end position="973"/>
    </location>
</feature>
<keyword evidence="5" id="KW-1185">Reference proteome</keyword>
<feature type="compositionally biased region" description="Basic and acidic residues" evidence="1">
    <location>
        <begin position="2000"/>
        <end position="2013"/>
    </location>
</feature>
<feature type="compositionally biased region" description="Polar residues" evidence="1">
    <location>
        <begin position="2074"/>
        <end position="2088"/>
    </location>
</feature>
<feature type="region of interest" description="Disordered" evidence="1">
    <location>
        <begin position="4915"/>
        <end position="4937"/>
    </location>
</feature>
<feature type="region of interest" description="Disordered" evidence="1">
    <location>
        <begin position="1310"/>
        <end position="1331"/>
    </location>
</feature>
<feature type="compositionally biased region" description="Basic and acidic residues" evidence="1">
    <location>
        <begin position="3426"/>
        <end position="3449"/>
    </location>
</feature>
<dbReference type="InterPro" id="IPR026074">
    <property type="entry name" value="MAP1"/>
</dbReference>
<name>A0A5E4QF97_9NEOP</name>
<feature type="compositionally biased region" description="Low complexity" evidence="1">
    <location>
        <begin position="5116"/>
        <end position="5127"/>
    </location>
</feature>
<evidence type="ECO:0000259" key="2">
    <source>
        <dbReference type="Pfam" id="PF23415"/>
    </source>
</evidence>
<feature type="compositionally biased region" description="Basic and acidic residues" evidence="1">
    <location>
        <begin position="2182"/>
        <end position="2214"/>
    </location>
</feature>
<dbReference type="GO" id="GO:0007409">
    <property type="term" value="P:axonogenesis"/>
    <property type="evidence" value="ECO:0007669"/>
    <property type="project" value="TreeGrafter"/>
</dbReference>
<feature type="region of interest" description="Disordered" evidence="1">
    <location>
        <begin position="2772"/>
        <end position="2822"/>
    </location>
</feature>
<dbReference type="GO" id="GO:0003779">
    <property type="term" value="F:actin binding"/>
    <property type="evidence" value="ECO:0007669"/>
    <property type="project" value="TreeGrafter"/>
</dbReference>
<feature type="domain" description="Microtubule-associated protein 1B/S N-terminal" evidence="2">
    <location>
        <begin position="21"/>
        <end position="154"/>
    </location>
</feature>
<dbReference type="GO" id="GO:0045202">
    <property type="term" value="C:synapse"/>
    <property type="evidence" value="ECO:0007669"/>
    <property type="project" value="TreeGrafter"/>
</dbReference>
<feature type="compositionally biased region" description="Basic and acidic residues" evidence="1">
    <location>
        <begin position="687"/>
        <end position="728"/>
    </location>
</feature>
<feature type="compositionally biased region" description="Basic and acidic residues" evidence="1">
    <location>
        <begin position="1844"/>
        <end position="1854"/>
    </location>
</feature>
<feature type="compositionally biased region" description="Polar residues" evidence="1">
    <location>
        <begin position="1278"/>
        <end position="1288"/>
    </location>
</feature>
<feature type="compositionally biased region" description="Polar residues" evidence="1">
    <location>
        <begin position="3655"/>
        <end position="3667"/>
    </location>
</feature>
<dbReference type="GO" id="GO:0005875">
    <property type="term" value="C:microtubule associated complex"/>
    <property type="evidence" value="ECO:0007669"/>
    <property type="project" value="TreeGrafter"/>
</dbReference>
<proteinExistence type="predicted"/>
<feature type="region of interest" description="Disordered" evidence="1">
    <location>
        <begin position="2860"/>
        <end position="2889"/>
    </location>
</feature>
<feature type="compositionally biased region" description="Basic and acidic residues" evidence="1">
    <location>
        <begin position="2513"/>
        <end position="2526"/>
    </location>
</feature>
<feature type="compositionally biased region" description="Basic and acidic residues" evidence="1">
    <location>
        <begin position="768"/>
        <end position="799"/>
    </location>
</feature>
<evidence type="ECO:0000313" key="5">
    <source>
        <dbReference type="Proteomes" id="UP000324832"/>
    </source>
</evidence>
<feature type="compositionally biased region" description="Basic and acidic residues" evidence="1">
    <location>
        <begin position="2990"/>
        <end position="3010"/>
    </location>
</feature>
<dbReference type="GO" id="GO:0005829">
    <property type="term" value="C:cytosol"/>
    <property type="evidence" value="ECO:0007669"/>
    <property type="project" value="TreeGrafter"/>
</dbReference>
<feature type="compositionally biased region" description="Basic and acidic residues" evidence="1">
    <location>
        <begin position="1321"/>
        <end position="1330"/>
    </location>
</feature>
<feature type="compositionally biased region" description="Polar residues" evidence="1">
    <location>
        <begin position="5159"/>
        <end position="5169"/>
    </location>
</feature>
<dbReference type="GO" id="GO:0008017">
    <property type="term" value="F:microtubule binding"/>
    <property type="evidence" value="ECO:0007669"/>
    <property type="project" value="InterPro"/>
</dbReference>
<dbReference type="GO" id="GO:0030425">
    <property type="term" value="C:dendrite"/>
    <property type="evidence" value="ECO:0007669"/>
    <property type="project" value="TreeGrafter"/>
</dbReference>
<feature type="compositionally biased region" description="Basic and acidic residues" evidence="1">
    <location>
        <begin position="3149"/>
        <end position="3163"/>
    </location>
</feature>
<dbReference type="EMBL" id="FZQP02002504">
    <property type="protein sequence ID" value="VVC95954.1"/>
    <property type="molecule type" value="Genomic_DNA"/>
</dbReference>
<feature type="compositionally biased region" description="Basic and acidic residues" evidence="1">
    <location>
        <begin position="2570"/>
        <end position="2612"/>
    </location>
</feature>
<feature type="compositionally biased region" description="Low complexity" evidence="1">
    <location>
        <begin position="733"/>
        <end position="753"/>
    </location>
</feature>
<feature type="compositionally biased region" description="Basic and acidic residues" evidence="1">
    <location>
        <begin position="635"/>
        <end position="649"/>
    </location>
</feature>
<feature type="compositionally biased region" description="Basic and acidic residues" evidence="1">
    <location>
        <begin position="2038"/>
        <end position="2056"/>
    </location>
</feature>
<feature type="compositionally biased region" description="Polar residues" evidence="1">
    <location>
        <begin position="4959"/>
        <end position="4981"/>
    </location>
</feature>
<dbReference type="GO" id="GO:0031114">
    <property type="term" value="P:regulation of microtubule depolymerization"/>
    <property type="evidence" value="ECO:0007669"/>
    <property type="project" value="TreeGrafter"/>
</dbReference>
<feature type="compositionally biased region" description="Basic and acidic residues" evidence="1">
    <location>
        <begin position="2481"/>
        <end position="2505"/>
    </location>
</feature>
<feature type="compositionally biased region" description="Basic and acidic residues" evidence="1">
    <location>
        <begin position="1864"/>
        <end position="1896"/>
    </location>
</feature>
<feature type="compositionally biased region" description="Polar residues" evidence="1">
    <location>
        <begin position="2233"/>
        <end position="2242"/>
    </location>
</feature>
<feature type="region of interest" description="Disordered" evidence="1">
    <location>
        <begin position="635"/>
        <end position="799"/>
    </location>
</feature>
<feature type="compositionally biased region" description="Basic and acidic residues" evidence="1">
    <location>
        <begin position="3356"/>
        <end position="3385"/>
    </location>
</feature>
<protein>
    <recommendedName>
        <fullName evidence="6">Microtubule-associated protein futsch</fullName>
    </recommendedName>
</protein>
<feature type="compositionally biased region" description="Basic and acidic residues" evidence="1">
    <location>
        <begin position="3113"/>
        <end position="3127"/>
    </location>
</feature>
<sequence>MDALLIKTYILNTCGAGNIRLLSWDSSEHQVDLEKELATLTAQAPEGEEARNGERLIQYASENLVTEILIHPQMNTLMQCMRNLLSSFTRHRHLVHAGYTFGGNGSWIMQDGTFSLADFTDAYQENEVQRVIRAYENSISIDIHCSVAGGEWTNLPNMPFVKHCKIPYLEPYVVPASLEQLLVPSDVVGNIRFTHPTLYVFPGGQGDAALFGINGFNMLVDGGFSRKACWWDFARHLDRLDAVLLTRLNNCSASGMAAVLRRKATANVYPQIGHFFCNLEEHRGASSPDGDKDGDPLLVSLMQMGGDMMGDLRHINLKPQHCYRSPDPVNLYHKVGHGTLDMYVLNPSKDSKYVREFLKEWHNSEHKLFEGATASGPFNFPIPNLVSICALLVWHPASPEDNITRIMFPGSTPQHKIFEGLERLKHLEFLQHPTFTGKQMTPTPVISQTRTAAPVKYSKVVSTKVVKDKVPSDKKDERLLEAEFQSLKIDKIKDDVSRNIIDNKLISELVDEGEKQLKSVIQDAIIARGDLLLDNKFSHDETTVVDGLTKKGESKKRDKVFDKKLKRSDIPDTYKDVTHKGELKKGTDIDDKPKIESKKKSEKFRNETMSTAIHKSGKINQRLQSNKVIEKKILSSVITEKKATDEKKSPPITPKKITDIKLHSQVLKEKSKIKLRKMSPGSTPAKSVKDASNRRVIESRYKQVSPKRDLTGKAPEKKETKTKREPISRRPRPVSSPVKGLKSSKSPIKSTKTTKSEPSKLKGLQRVNYEDILKEAKKSDEDTSRSFDDMKQQEIDEREEQEIVREIEAVFNRDSEAEEKIEFVGRSDIEKITYLLRENKTNEIIDGDFEDEYLIIEKEEVDAPENIDKNELQKHLQDAQETEKNKGFRDDDADDGCKYISIEQAKKAESEHSISVEEKQDRSSEKKTLDSKGAVVKLKDSVENILHESHHDEKISNTVESGATTAPTLPEDEKITLDEIKENGQFEQKDVEPLKQTTSQQVMEKLQKPTNFEKKALHDSKPMPIRDIVKTPDEVADLPLHEEVDYRTFDDKKISHKFDPNIKDLRTSPKDLTLPIHKDMTVQQDLVIKTIERPSHAELVTVTPGSAPESPMYQEQFKIEQDSVKEFGSTEFSYQQYTEKLRETHITTLDSPNKNIEVVVDLQNVQTDKIPSIPEDIEKEMEEEHGLKHSELNLVIQKDVDKIVADVAEILKSDKSLEELIAEKSPIITSEDKKNKDDTTPKLMTTEFGVTPQSLQNTPKTDKLSMVVSDSSEKSAERMSQIQKQVSPIKSIESEEISDISEKTILSDGKKTSGLVEDNSEEKSENDSSKTRISVTLDSARTLEKLEEKIAELKELDLCQMESFINETKDDIKIIDIKRLSDNFKHESKDAIDKLTEKTEISVKEKKREEKSVIGSFMNKFDEKLSKAKGLFSRKPTQNMSQEKDVQKIEETQKETLHNIEEEFEKNLTVEEKYLLELIQFDTDIQDFLNQYYIYSEPDYNINEKCEEIIENGIKIQRFTVTRTIRTKLTSFNGTIHKMKTTAIVTIRNVYPNGTFNVKVSGNTILTDLDGDDEFLVNELNDFNLIEHKSISEDKKQRDLKINDKYIKEIIEIIMTSEILTNKLKKAYKIKNTATKTKHILISDLRYITQIISVTLADYDMKTKKAIGREKVTKFLVTYNQLETDLDHTKDEKQTQKSPVIDRVPEIKVQDLLAAAKVSHLKEEKDRSPEKDLDEAKDMPLVVEHAKMDAAKSPSQVETEQKPGKISSPELSEASEKEVVEEKVSYLKEVKLKSPDKSLDEERVSLSVDKLAKVAIGKVPSPVDTEKEPEKPSSLALIDASETELDHTKDEKQTQKSPLLDDLPELKGHDLLPDAKISHLKEEKDKSPEKVLDEARAMPLVTEHAKIDAAKSPSPVETKQQPGKISSPELSGASEKELVDDEASYLMEEKEKSPEQDVDEAKVSLSVDKQAKEDIGRVPSPVDTEKETEKPSSSPLIDASKTELERTKDEKQTRKNPVLDDLPELKGHDLLADAQISHLKEEKDKSPEKVLDDARELPLVAEQAKMDAAKSPSPVETKQQSGKISSPELSKASEKELVEEKVSFLKEVKEKSQEKDQDDTKVSLSVDKLAKLDIGKVPSPVDTVYEPEKPSSPALIDASQTELDHAKDEKQTQKSPVLDDLPELKGHDLLADAKISHLKEEKDKSPEKDQDAAREMPLFEEQSKMDAAKSPSIVESNQTPGKLSSPEIIKANEKELVNDKVSSLKDVKEKLPEKDLDETKVSLSVDKQAELDIEKAPFPIDTEKETGKLPSPKLSDASDTELDHAKGEKQTHRSPVIDHVPDVKGQQDLLADAKVSHLKEEKHKSPEKDLDEAREIPLVVEQSKMDAAKSPSPGETTQEPGKISSPELSEPIEKELVEKKLSSLKEEKEKSPEKYLDETKISLSVDKEAELDIGKVPSPVDTEKQPAKPTSPTLSDANDTELDHAKDEKQTQKRPVIDHVPELKGQDLLADAKVSHLKEEKDRSPEKDEDAAWEIPLVVDQAKLDAAKSPSPGDTKQQAVKISSPELSEASEKELVDDKDSSLKEVKEKSHKKDQDETKASISDNKKAELEIGKVPSPVDAEKQPAKPSSPTLSDASDTELDHSKDEKQTQKSPVTDHVPELKGQDLLADAKVSHSKVEKEKSPEKDLDAAREIPLVEEQPKMDAAKSSSPVEIKQQPGKISSPELSDPSEKELVEEKLSSLKEVKEKSPEKVLDEMKVSLSVDKKAELDIEKVPSPVGAEKQPAKLSSPILSDASDTELYHAKDEKQTQKSPAIDHVPDVKGQDLLADAKVSHLKKEKDKSPEKDLDAAMEIPLVIEQSKKDAAKSPSPVEIKQQAGKISSPELSELSEKELVKEKVSFLKEVKVKSPEKDLDETKVSLSVDKKAELDIGKVPSPVDTEKQPAKLSSPTLSYASDTEIDHAKDEKQTQKSPVIDHVPDVKGQDILADAKVSHSKEEKDKSPEKDLDAAREIPLVVEQSKKDASKSPSPVETKQEPGKISSPELSEPIEKELVEEKLSSLKEVKEKSPEKDLDETKVSLSVDKKTESDIGKVPSPVETEKQPAKPTSPTLSDASDKELDHAKDEKQTQKSPVIDHVPDGKGQDLLADAKVSHSKEERDKSPEKDLDEAWEVPLVVEQAKMDAAKVPLIVESKQSPGKISSLELRKASEEELVDDKVSSLKEEKEKSPAKDLDATKVSLSVDKQAKVDIGRVPSPVDTEKQPAKPSSPTLSDEIDTELDHAKDEKQTQKSPIIDNVPELKGLDLLADAKVSHLNKGKDKPSEKGLDEAREKPLVVEQAKIDAKQQPGKISSAELSEASEKELVNDKVSCLKEEKEKSPEKDLDKAKVSLSVDKQAIVDIGKVPSPVHTEKEPEKPSSLALSDACETELDHTKDEKQKQKSPIIDHEPELKGQDLLADAKVSHLKEVKVKSPEKDLDEAIEKSLEYDIASETEPGKPSSPAFMHARETKLDHTKDENQMQKSPVIDHEPELKGQDLLADAKVSHLKEVKVKSPEKDLDEALEKSLEYDIASETEPGKPSSPALIHARETKLDHTKDENQMQKIPVLDHLLEIKGHDLLADGKVSHLKEEKDKSPEKDLDELREIPFVVEQAKIDATKSPSPVETKQQPGRISLPELSEASQKVLDHKKDEKQIQHSPVSGLGTEIDDKDSVNDKVGQLKGKKDQTFERDLDEVRKSHTGVDQVNIESFKITSRVEPKQEPGKASTPELIDVVKQELAHTKDEKLKQHMERVTDFSPSKLSSATLADDDDKLDLQKSSNLHKDFEDECSPYDKLVVENGLSIQIRDNVSICGSSEDISKEFSLEEKYRFEENEKEKKLNQTRFHSIPLHSEQSCEKNADILMQSLKTAIVDNLVQQGIKSESIDSLSLQCDYERTSTPPTVPVSPLPKIHSAFRDIKVSDGVQSEISYDRSDGSDETITKVVHVGEDVLTQKISTSTEKAQKNAVESVDDSLVSLTHSVGKLKTETDTITKIIKEGENVVTQTITTVTTKEIISKDDGTPQSIKTTIETTTLSKSSDGSTTTTKDTQTTLSECSSSLKSISHMDVDTRNETLEGDLTTSSEINALLDNGCIEIVEDDKHKKILNQYSSNKMEDNIQDSNIDTNVSKKIIKENDTDIIETITTVTKRDTLISENDRKIIRTTTETNISKEHPNGFTDEQKKVEVKTEEYPADNSNIEDSLHHLIVSEIPEEHITTDTEEILEGNIPIKRITITKTQRTKYQDNDGYLKKIKKTVTVTTTDHYPDGSSQTKEERSITVSDINQFEHNKNDELDDYIILENKTVDIDKKEKNVVINEENVKELITRITTNELFSTENNLSKKLKTTIETMTEIKYPNGLVEITKDVQVSIKDATITDTDTNNFDGFVASAEPQQETKEFIENILENGINIIRKKVITILTQEYLNISKKISRTKVITTEVVEDKYPDGSVVSKTTEKMSILDGEHINTDIENVIDNGYSMGRKTIETTNEQEILNQQSKNKKFPTTNQTATTDKHPDGSALIQKVENVNITDIPKFPLDSVEKTSERSADEIGELIEDCDIKNELIQQGPLTINRTITTRTRKENLPSENENLKRIRTTVETTTDDQYPDGSIETTKDVKVTISEYQKASDNDLEAALFGFVQTGKTKSSVDKKVNNIISDNGENIKQHITTNIRKEEFRHKETNEVAVKTVTETITENIRDKVSVETTKDVRTQMMYLPVGTEFEELSPAASNDELYLNTDNEEAPESLTEKIPILTNLNFADQSQTQHSSDAKTKKRSPVGEITTDTETFTKIIKEGDNEVKQTITIVTTKEVISPEKVKITIETTTVSKGNDGVTKTTKSTKTTISEFKEEFEEIIDTGDSEKSCSKQSSKASVIVSSSATSDDVDHHGISSPPSDVSSRAATHIWGTESSGIYYSDDDGQASPSSTKSQIAHSPRSNLSYESSQRNESRQDLVAERDFDLMSASFYGTLPDEKSSRSYEKFEFSEKSPTKLTDEFLLHEKLSSSDLKQSQESASTFLKEADEQFEKAIEEHKKISGPDVITNVTAKYDIDQENAPVCEKKDSVVILKEIKGDSKKKASTSSHETSQTQSDPIESWGKPLGLPSPILPGNQVDGKSTPKRVAQNSTISNKNRINQEKSKEAKATTESPNKKKTQSPIYMDLTYVPHHGNSYYSAIEFFKRVRARYYVFSGTEPSKEIYNALLDAKKTWENKELEVTIIPTYDTDVLGYWVAENEEALEKYKIDLSPSASRCTINLQDHETSCAAYRLEF</sequence>
<feature type="compositionally biased region" description="Basic and acidic residues" evidence="1">
    <location>
        <begin position="3047"/>
        <end position="3089"/>
    </location>
</feature>
<feature type="compositionally biased region" description="Basic and acidic residues" evidence="1">
    <location>
        <begin position="2640"/>
        <end position="2650"/>
    </location>
</feature>
<gene>
    <name evidence="4" type="ORF">LSINAPIS_LOCUS7565</name>
</gene>
<feature type="region of interest" description="Disordered" evidence="1">
    <location>
        <begin position="862"/>
        <end position="934"/>
    </location>
</feature>
<feature type="compositionally biased region" description="Polar residues" evidence="1">
    <location>
        <begin position="1915"/>
        <end position="1924"/>
    </location>
</feature>
<feature type="compositionally biased region" description="Basic and acidic residues" evidence="1">
    <location>
        <begin position="2958"/>
        <end position="2968"/>
    </location>
</feature>
<feature type="compositionally biased region" description="Basic and acidic residues" evidence="1">
    <location>
        <begin position="2354"/>
        <end position="2375"/>
    </location>
</feature>
<dbReference type="GO" id="GO:0016358">
    <property type="term" value="P:dendrite development"/>
    <property type="evidence" value="ECO:0007669"/>
    <property type="project" value="TreeGrafter"/>
</dbReference>
<dbReference type="PANTHER" id="PTHR13843">
    <property type="entry name" value="MICROTUBULE-ASSOCIATED PROTEIN"/>
    <property type="match status" value="1"/>
</dbReference>
<feature type="compositionally biased region" description="Basic and acidic residues" evidence="1">
    <location>
        <begin position="2091"/>
        <end position="2121"/>
    </location>
</feature>
<feature type="region of interest" description="Disordered" evidence="1">
    <location>
        <begin position="4952"/>
        <end position="4988"/>
    </location>
</feature>
<evidence type="ECO:0008006" key="6">
    <source>
        <dbReference type="Google" id="ProtNLM"/>
    </source>
</evidence>
<feature type="compositionally biased region" description="Basic and acidic residues" evidence="1">
    <location>
        <begin position="1947"/>
        <end position="1962"/>
    </location>
</feature>
<feature type="compositionally biased region" description="Basic and acidic residues" evidence="1">
    <location>
        <begin position="2905"/>
        <end position="2930"/>
    </location>
</feature>
<feature type="region of interest" description="Disordered" evidence="1">
    <location>
        <begin position="4798"/>
        <end position="4819"/>
    </location>
</feature>
<feature type="region of interest" description="Disordered" evidence="1">
    <location>
        <begin position="3311"/>
        <end position="3385"/>
    </location>
</feature>
<feature type="compositionally biased region" description="Basic and acidic residues" evidence="1">
    <location>
        <begin position="3276"/>
        <end position="3286"/>
    </location>
</feature>
<feature type="compositionally biased region" description="Basic and acidic residues" evidence="1">
    <location>
        <begin position="656"/>
        <end position="672"/>
    </location>
</feature>
<evidence type="ECO:0000256" key="1">
    <source>
        <dbReference type="SAM" id="MobiDB-lite"/>
    </source>
</evidence>
<feature type="compositionally biased region" description="Basic and acidic residues" evidence="1">
    <location>
        <begin position="2250"/>
        <end position="2280"/>
    </location>
</feature>
<dbReference type="InterPro" id="IPR056617">
    <property type="entry name" value="MAP1B/S_N"/>
</dbReference>
<feature type="compositionally biased region" description="Basic and acidic residues" evidence="1">
    <location>
        <begin position="2321"/>
        <end position="2342"/>
    </location>
</feature>
<feature type="compositionally biased region" description="Basic and acidic residues" evidence="1">
    <location>
        <begin position="3202"/>
        <end position="3233"/>
    </location>
</feature>
<feature type="compositionally biased region" description="Basic and acidic residues" evidence="1">
    <location>
        <begin position="2799"/>
        <end position="2809"/>
    </location>
</feature>
<feature type="compositionally biased region" description="Polar residues" evidence="1">
    <location>
        <begin position="956"/>
        <end position="967"/>
    </location>
</feature>
<feature type="compositionally biased region" description="Basic and acidic residues" evidence="1">
    <location>
        <begin position="3681"/>
        <end position="3691"/>
    </location>
</feature>
<dbReference type="Pfam" id="PF25281">
    <property type="entry name" value="MBL_MAP1B"/>
    <property type="match status" value="1"/>
</dbReference>
<dbReference type="PANTHER" id="PTHR13843:SF12">
    <property type="entry name" value="ATPASE F1_V1_A1 COMPLEX ALPHA_BETA SUBUNIT NUCLEOTIDE-BINDING DOMAIN-CONTAINING PROTEIN"/>
    <property type="match status" value="1"/>
</dbReference>
<feature type="compositionally biased region" description="Basic and acidic residues" evidence="1">
    <location>
        <begin position="3620"/>
        <end position="3641"/>
    </location>
</feature>
<dbReference type="Pfam" id="PF23415">
    <property type="entry name" value="MAPB1_N"/>
    <property type="match status" value="1"/>
</dbReference>
<feature type="region of interest" description="Disordered" evidence="1">
    <location>
        <begin position="1251"/>
        <end position="1290"/>
    </location>
</feature>
<feature type="compositionally biased region" description="Basic and acidic residues" evidence="1">
    <location>
        <begin position="2411"/>
        <end position="2453"/>
    </location>
</feature>
<feature type="compositionally biased region" description="Basic and acidic residues" evidence="1">
    <location>
        <begin position="866"/>
        <end position="890"/>
    </location>
</feature>
<feature type="compositionally biased region" description="Basic and acidic residues" evidence="1">
    <location>
        <begin position="904"/>
        <end position="930"/>
    </location>
</feature>
<feature type="compositionally biased region" description="Polar residues" evidence="1">
    <location>
        <begin position="2627"/>
        <end position="2636"/>
    </location>
</feature>
<dbReference type="GO" id="GO:0000226">
    <property type="term" value="P:microtubule cytoskeleton organization"/>
    <property type="evidence" value="ECO:0007669"/>
    <property type="project" value="InterPro"/>
</dbReference>
<organism evidence="4 5">
    <name type="scientific">Leptidea sinapis</name>
    <dbReference type="NCBI Taxonomy" id="189913"/>
    <lineage>
        <taxon>Eukaryota</taxon>
        <taxon>Metazoa</taxon>
        <taxon>Ecdysozoa</taxon>
        <taxon>Arthropoda</taxon>
        <taxon>Hexapoda</taxon>
        <taxon>Insecta</taxon>
        <taxon>Pterygota</taxon>
        <taxon>Neoptera</taxon>
        <taxon>Endopterygota</taxon>
        <taxon>Lepidoptera</taxon>
        <taxon>Glossata</taxon>
        <taxon>Ditrysia</taxon>
        <taxon>Papilionoidea</taxon>
        <taxon>Pieridae</taxon>
        <taxon>Dismorphiinae</taxon>
        <taxon>Leptidea</taxon>
    </lineage>
</organism>
<accession>A0A5E4QF97</accession>
<dbReference type="GO" id="GO:0005874">
    <property type="term" value="C:microtubule"/>
    <property type="evidence" value="ECO:0007669"/>
    <property type="project" value="InterPro"/>
</dbReference>
<feature type="region of interest" description="Disordered" evidence="1">
    <location>
        <begin position="3399"/>
        <end position="3449"/>
    </location>
</feature>
<feature type="compositionally biased region" description="Basic and acidic residues" evidence="1">
    <location>
        <begin position="5170"/>
        <end position="5180"/>
    </location>
</feature>
<feature type="compositionally biased region" description="Basic and acidic residues" evidence="1">
    <location>
        <begin position="2162"/>
        <end position="2172"/>
    </location>
</feature>
<feature type="region of interest" description="Disordered" evidence="1">
    <location>
        <begin position="1817"/>
        <end position="2752"/>
    </location>
</feature>
<feature type="region of interest" description="Disordered" evidence="1">
    <location>
        <begin position="583"/>
        <end position="604"/>
    </location>
</feature>
<feature type="compositionally biased region" description="Basic and acidic residues" evidence="1">
    <location>
        <begin position="2729"/>
        <end position="2752"/>
    </location>
</feature>
<reference evidence="4 5" key="1">
    <citation type="submission" date="2017-07" db="EMBL/GenBank/DDBJ databases">
        <authorList>
            <person name="Talla V."/>
            <person name="Backstrom N."/>
        </authorList>
    </citation>
    <scope>NUCLEOTIDE SEQUENCE [LARGE SCALE GENOMIC DNA]</scope>
</reference>